<keyword evidence="1" id="KW-0694">RNA-binding</keyword>
<dbReference type="RefSeq" id="WP_208346108.1">
    <property type="nucleotide sequence ID" value="NZ_CAWQFN010000875.1"/>
</dbReference>
<dbReference type="SUPFAM" id="SSF55174">
    <property type="entry name" value="Alpha-L RNA-binding motif"/>
    <property type="match status" value="1"/>
</dbReference>
<organism evidence="3 4">
    <name type="scientific">Aetokthonos hydrillicola Thurmond2011</name>
    <dbReference type="NCBI Taxonomy" id="2712845"/>
    <lineage>
        <taxon>Bacteria</taxon>
        <taxon>Bacillati</taxon>
        <taxon>Cyanobacteriota</taxon>
        <taxon>Cyanophyceae</taxon>
        <taxon>Nostocales</taxon>
        <taxon>Hapalosiphonaceae</taxon>
        <taxon>Aetokthonos</taxon>
    </lineage>
</organism>
<evidence type="ECO:0000313" key="3">
    <source>
        <dbReference type="EMBL" id="MDR9898089.1"/>
    </source>
</evidence>
<dbReference type="EMBL" id="JAALHA020000015">
    <property type="protein sequence ID" value="MDR9898089.1"/>
    <property type="molecule type" value="Genomic_DNA"/>
</dbReference>
<dbReference type="GO" id="GO:0003723">
    <property type="term" value="F:RNA binding"/>
    <property type="evidence" value="ECO:0007669"/>
    <property type="project" value="UniProtKB-KW"/>
</dbReference>
<dbReference type="CDD" id="cd00165">
    <property type="entry name" value="S4"/>
    <property type="match status" value="1"/>
</dbReference>
<accession>A0AAP5ID41</accession>
<dbReference type="AlphaFoldDB" id="A0AAP5ID41"/>
<evidence type="ECO:0000259" key="2">
    <source>
        <dbReference type="SMART" id="SM00363"/>
    </source>
</evidence>
<dbReference type="Proteomes" id="UP000667802">
    <property type="component" value="Unassembled WGS sequence"/>
</dbReference>
<dbReference type="PROSITE" id="PS50889">
    <property type="entry name" value="S4"/>
    <property type="match status" value="1"/>
</dbReference>
<evidence type="ECO:0000256" key="1">
    <source>
        <dbReference type="PROSITE-ProRule" id="PRU00182"/>
    </source>
</evidence>
<name>A0AAP5ID41_9CYAN</name>
<reference evidence="4" key="1">
    <citation type="journal article" date="2021" name="Science">
        <title>Hunting the eagle killer: A cyanobacterial neurotoxin causes vacuolar myelinopathy.</title>
        <authorList>
            <person name="Breinlinger S."/>
            <person name="Phillips T.J."/>
            <person name="Haram B.N."/>
            <person name="Mares J."/>
            <person name="Martinez Yerena J.A."/>
            <person name="Hrouzek P."/>
            <person name="Sobotka R."/>
            <person name="Henderson W.M."/>
            <person name="Schmieder P."/>
            <person name="Williams S.M."/>
            <person name="Lauderdale J.D."/>
            <person name="Wilde H.D."/>
            <person name="Gerrin W."/>
            <person name="Kust A."/>
            <person name="Washington J.W."/>
            <person name="Wagner C."/>
            <person name="Geier B."/>
            <person name="Liebeke M."/>
            <person name="Enke H."/>
            <person name="Niedermeyer T.H.J."/>
            <person name="Wilde S.B."/>
        </authorList>
    </citation>
    <scope>NUCLEOTIDE SEQUENCE [LARGE SCALE GENOMIC DNA]</scope>
    <source>
        <strain evidence="4">Thurmond2011</strain>
    </source>
</reference>
<sequence length="63" mass="6864">MIKLDQFLKLMGVAPTGGQAKLMIIGGEVKVNGTVETRRGRKLVSGDKVMVQGKIFEVEFNSL</sequence>
<comment type="caution">
    <text evidence="3">The sequence shown here is derived from an EMBL/GenBank/DDBJ whole genome shotgun (WGS) entry which is preliminary data.</text>
</comment>
<evidence type="ECO:0000313" key="4">
    <source>
        <dbReference type="Proteomes" id="UP000667802"/>
    </source>
</evidence>
<dbReference type="Gene3D" id="3.10.290.10">
    <property type="entry name" value="RNA-binding S4 domain"/>
    <property type="match status" value="1"/>
</dbReference>
<keyword evidence="4" id="KW-1185">Reference proteome</keyword>
<dbReference type="SMART" id="SM00363">
    <property type="entry name" value="S4"/>
    <property type="match status" value="1"/>
</dbReference>
<dbReference type="Pfam" id="PF13275">
    <property type="entry name" value="S4_2"/>
    <property type="match status" value="1"/>
</dbReference>
<feature type="domain" description="RNA-binding S4" evidence="2">
    <location>
        <begin position="2"/>
        <end position="63"/>
    </location>
</feature>
<gene>
    <name evidence="3" type="ORF">G7B40_026520</name>
</gene>
<proteinExistence type="predicted"/>
<dbReference type="InterPro" id="IPR036986">
    <property type="entry name" value="S4_RNA-bd_sf"/>
</dbReference>
<dbReference type="InterPro" id="IPR002942">
    <property type="entry name" value="S4_RNA-bd"/>
</dbReference>
<protein>
    <submittedName>
        <fullName evidence="3">RNA-binding S4 domain-containing protein</fullName>
    </submittedName>
</protein>